<keyword evidence="3" id="KW-0539">Nucleus</keyword>
<dbReference type="GO" id="GO:0017056">
    <property type="term" value="F:structural constituent of nuclear pore"/>
    <property type="evidence" value="ECO:0007669"/>
    <property type="project" value="TreeGrafter"/>
</dbReference>
<feature type="compositionally biased region" description="Polar residues" evidence="4">
    <location>
        <begin position="1"/>
        <end position="19"/>
    </location>
</feature>
<feature type="compositionally biased region" description="Low complexity" evidence="4">
    <location>
        <begin position="92"/>
        <end position="110"/>
    </location>
</feature>
<evidence type="ECO:0000256" key="2">
    <source>
        <dbReference type="ARBA" id="ARBA00022448"/>
    </source>
</evidence>
<evidence type="ECO:0000313" key="6">
    <source>
        <dbReference type="EMBL" id="GJN24929.1"/>
    </source>
</evidence>
<feature type="domain" description="Nucleoporin Nup54 alpha-helical" evidence="5">
    <location>
        <begin position="219"/>
        <end position="285"/>
    </location>
</feature>
<reference evidence="6" key="1">
    <citation type="journal article" date="2018" name="DNA Res.">
        <title>Multiple hybrid de novo genome assembly of finger millet, an orphan allotetraploid crop.</title>
        <authorList>
            <person name="Hatakeyama M."/>
            <person name="Aluri S."/>
            <person name="Balachadran M.T."/>
            <person name="Sivarajan S.R."/>
            <person name="Patrignani A."/>
            <person name="Gruter S."/>
            <person name="Poveda L."/>
            <person name="Shimizu-Inatsugi R."/>
            <person name="Baeten J."/>
            <person name="Francoijs K.J."/>
            <person name="Nataraja K.N."/>
            <person name="Reddy Y.A.N."/>
            <person name="Phadnis S."/>
            <person name="Ravikumar R.L."/>
            <person name="Schlapbach R."/>
            <person name="Sreeman S.M."/>
            <person name="Shimizu K.K."/>
        </authorList>
    </citation>
    <scope>NUCLEOTIDE SEQUENCE</scope>
</reference>
<name>A0AAV5ENF3_ELECO</name>
<evidence type="ECO:0000259" key="5">
    <source>
        <dbReference type="Pfam" id="PF13874"/>
    </source>
</evidence>
<dbReference type="PANTHER" id="PTHR13000:SF0">
    <property type="entry name" value="NUCLEOPORIN P54"/>
    <property type="match status" value="1"/>
</dbReference>
<keyword evidence="7" id="KW-1185">Reference proteome</keyword>
<dbReference type="InterPro" id="IPR025712">
    <property type="entry name" value="Nup54_alpha-helical_dom"/>
</dbReference>
<organism evidence="6 7">
    <name type="scientific">Eleusine coracana subsp. coracana</name>
    <dbReference type="NCBI Taxonomy" id="191504"/>
    <lineage>
        <taxon>Eukaryota</taxon>
        <taxon>Viridiplantae</taxon>
        <taxon>Streptophyta</taxon>
        <taxon>Embryophyta</taxon>
        <taxon>Tracheophyta</taxon>
        <taxon>Spermatophyta</taxon>
        <taxon>Magnoliopsida</taxon>
        <taxon>Liliopsida</taxon>
        <taxon>Poales</taxon>
        <taxon>Poaceae</taxon>
        <taxon>PACMAD clade</taxon>
        <taxon>Chloridoideae</taxon>
        <taxon>Cynodonteae</taxon>
        <taxon>Eleusininae</taxon>
        <taxon>Eleusine</taxon>
    </lineage>
</organism>
<evidence type="ECO:0000256" key="3">
    <source>
        <dbReference type="ARBA" id="ARBA00023242"/>
    </source>
</evidence>
<feature type="region of interest" description="Disordered" evidence="4">
    <location>
        <begin position="1"/>
        <end position="113"/>
    </location>
</feature>
<evidence type="ECO:0000313" key="7">
    <source>
        <dbReference type="Proteomes" id="UP001054889"/>
    </source>
</evidence>
<dbReference type="EMBL" id="BQKI01000077">
    <property type="protein sequence ID" value="GJN24929.1"/>
    <property type="molecule type" value="Genomic_DNA"/>
</dbReference>
<dbReference type="Proteomes" id="UP001054889">
    <property type="component" value="Unassembled WGS sequence"/>
</dbReference>
<dbReference type="PRINTS" id="PR01217">
    <property type="entry name" value="PRICHEXTENSN"/>
</dbReference>
<feature type="region of interest" description="Disordered" evidence="4">
    <location>
        <begin position="130"/>
        <end position="160"/>
    </location>
</feature>
<dbReference type="GO" id="GO:0044613">
    <property type="term" value="C:nuclear pore central transport channel"/>
    <property type="evidence" value="ECO:0007669"/>
    <property type="project" value="TreeGrafter"/>
</dbReference>
<evidence type="ECO:0000256" key="1">
    <source>
        <dbReference type="ARBA" id="ARBA00004123"/>
    </source>
</evidence>
<feature type="compositionally biased region" description="Polar residues" evidence="4">
    <location>
        <begin position="50"/>
        <end position="90"/>
    </location>
</feature>
<protein>
    <recommendedName>
        <fullName evidence="5">Nucleoporin Nup54 alpha-helical domain-containing protein</fullName>
    </recommendedName>
</protein>
<comment type="subcellular location">
    <subcellularLocation>
        <location evidence="1">Nucleus</location>
    </subcellularLocation>
</comment>
<proteinExistence type="predicted"/>
<dbReference type="GO" id="GO:0036228">
    <property type="term" value="P:protein localization to nuclear inner membrane"/>
    <property type="evidence" value="ECO:0007669"/>
    <property type="project" value="TreeGrafter"/>
</dbReference>
<dbReference type="GO" id="GO:0006999">
    <property type="term" value="P:nuclear pore organization"/>
    <property type="evidence" value="ECO:0007669"/>
    <property type="project" value="TreeGrafter"/>
</dbReference>
<gene>
    <name evidence="6" type="primary">gb12707</name>
    <name evidence="6" type="ORF">PR202_gb12707</name>
</gene>
<accession>A0AAV5ENF3</accession>
<comment type="caution">
    <text evidence="6">The sequence shown here is derived from an EMBL/GenBank/DDBJ whole genome shotgun (WGS) entry which is preliminary data.</text>
</comment>
<dbReference type="AlphaFoldDB" id="A0AAV5ENF3"/>
<sequence>MFGTPTSSPLFGTPSSTPAFGTPSTTPSFGTPSSAPAFGTPSSTPPFGAPSSTPTFGTPSLTPAFGTPSSTPAFGTPSSTPAFGTPSSTPAFGASSTTPTFGTPSSTPAFGTPSSAPAFGSLFGTPSTTPAFGAASSSPAPSLFGLQQQATPSPSPFGLSGGGGGQITTQMAPVAPVPISPSDRDIQAIMEAYREDPGNPRYAFRHLLFSVTDPSQRVKPVAASDIMWAEAMGKLECMDSADRERLWPQLVQGFKDLSSRLKLQDEVLASDTERLSMTHSNVKKFVRIVEALENRGYRIPLTKEEADLYERLVAILKRLKGPNADLSKRVNSLLSTSRLLASTGGAGSQVYIPNSAKVEEQSVTELLEVLQQQTEAVAKLGNVLKRDIRDLEIMQSEDTDMAEDNVGRRTLRM</sequence>
<dbReference type="Pfam" id="PF13874">
    <property type="entry name" value="Nup54"/>
    <property type="match status" value="1"/>
</dbReference>
<reference evidence="6" key="2">
    <citation type="submission" date="2021-12" db="EMBL/GenBank/DDBJ databases">
        <title>Resequencing data analysis of finger millet.</title>
        <authorList>
            <person name="Hatakeyama M."/>
            <person name="Aluri S."/>
            <person name="Balachadran M.T."/>
            <person name="Sivarajan S.R."/>
            <person name="Poveda L."/>
            <person name="Shimizu-Inatsugi R."/>
            <person name="Schlapbach R."/>
            <person name="Sreeman S.M."/>
            <person name="Shimizu K.K."/>
        </authorList>
    </citation>
    <scope>NUCLEOTIDE SEQUENCE</scope>
</reference>
<dbReference type="PANTHER" id="PTHR13000">
    <property type="entry name" value="NUCLEOPORIN P54"/>
    <property type="match status" value="1"/>
</dbReference>
<feature type="compositionally biased region" description="Low complexity" evidence="4">
    <location>
        <begin position="130"/>
        <end position="146"/>
    </location>
</feature>
<feature type="compositionally biased region" description="Low complexity" evidence="4">
    <location>
        <begin position="20"/>
        <end position="38"/>
    </location>
</feature>
<dbReference type="GO" id="GO:0006607">
    <property type="term" value="P:NLS-bearing protein import into nucleus"/>
    <property type="evidence" value="ECO:0007669"/>
    <property type="project" value="TreeGrafter"/>
</dbReference>
<keyword evidence="2" id="KW-0813">Transport</keyword>
<dbReference type="InterPro" id="IPR024864">
    <property type="entry name" value="Nup54/Nup57/Nup44"/>
</dbReference>
<evidence type="ECO:0000256" key="4">
    <source>
        <dbReference type="SAM" id="MobiDB-lite"/>
    </source>
</evidence>